<protein>
    <submittedName>
        <fullName evidence="1">Uncharacterized protein</fullName>
    </submittedName>
</protein>
<evidence type="ECO:0000313" key="2">
    <source>
        <dbReference type="Proteomes" id="UP001234297"/>
    </source>
</evidence>
<sequence>MLSLTGGFWEMLGEPIDQILLVQSLSGISSSLGRLNRVGTRRFYNNGGRLTLWTAFAQFQSEGRIPLAGRRKRLGNAQPLLYTATSECRLWDLICPGSSSGLSPFLPNKNCFFINAFIIGYQQGIAYTDFVQESRQPVCYATFNQNLETTYLLLALPPKRIWQALQHRIQISTPRQPIINWFCHQPKDELVKVTWTWWYLWKARNAILFLSQPFHPSSVVGKICYAKHEWRMVSTLLTTKNRHPIPPENWTAPPPGTHKLNVDGSFHIANGTAGMGGIIHDCRGRLVQAFACAITANSAIEAEMKALLRGIQLCVQNNLTNAIVEVHISAIYHSDLSLQQHMQVQEIGSEHLQEQEGLEQQEE</sequence>
<dbReference type="Proteomes" id="UP001234297">
    <property type="component" value="Chromosome 12"/>
</dbReference>
<name>A0ACC2K476_PERAE</name>
<gene>
    <name evidence="1" type="ORF">MRB53_035060</name>
</gene>
<dbReference type="EMBL" id="CM056820">
    <property type="protein sequence ID" value="KAJ8615688.1"/>
    <property type="molecule type" value="Genomic_DNA"/>
</dbReference>
<proteinExistence type="predicted"/>
<keyword evidence="2" id="KW-1185">Reference proteome</keyword>
<accession>A0ACC2K476</accession>
<reference evidence="1 2" key="1">
    <citation type="journal article" date="2022" name="Hortic Res">
        <title>A haplotype resolved chromosomal level avocado genome allows analysis of novel avocado genes.</title>
        <authorList>
            <person name="Nath O."/>
            <person name="Fletcher S.J."/>
            <person name="Hayward A."/>
            <person name="Shaw L.M."/>
            <person name="Masouleh A.K."/>
            <person name="Furtado A."/>
            <person name="Henry R.J."/>
            <person name="Mitter N."/>
        </authorList>
    </citation>
    <scope>NUCLEOTIDE SEQUENCE [LARGE SCALE GENOMIC DNA]</scope>
    <source>
        <strain evidence="2">cv. Hass</strain>
    </source>
</reference>
<evidence type="ECO:0000313" key="1">
    <source>
        <dbReference type="EMBL" id="KAJ8615688.1"/>
    </source>
</evidence>
<comment type="caution">
    <text evidence="1">The sequence shown here is derived from an EMBL/GenBank/DDBJ whole genome shotgun (WGS) entry which is preliminary data.</text>
</comment>
<organism evidence="1 2">
    <name type="scientific">Persea americana</name>
    <name type="common">Avocado</name>
    <dbReference type="NCBI Taxonomy" id="3435"/>
    <lineage>
        <taxon>Eukaryota</taxon>
        <taxon>Viridiplantae</taxon>
        <taxon>Streptophyta</taxon>
        <taxon>Embryophyta</taxon>
        <taxon>Tracheophyta</taxon>
        <taxon>Spermatophyta</taxon>
        <taxon>Magnoliopsida</taxon>
        <taxon>Magnoliidae</taxon>
        <taxon>Laurales</taxon>
        <taxon>Lauraceae</taxon>
        <taxon>Persea</taxon>
    </lineage>
</organism>